<gene>
    <name evidence="5" type="ORF">Msub_20179</name>
</gene>
<evidence type="ECO:0000259" key="4">
    <source>
        <dbReference type="Pfam" id="PF25881"/>
    </source>
</evidence>
<reference evidence="5 6" key="1">
    <citation type="submission" date="2015-06" db="EMBL/GenBank/DDBJ databases">
        <title>Marinobacter subterrani, a genetically tractable neutrophilic iron-oxidizing strain isolated from the Soudan Iron Mine.</title>
        <authorList>
            <person name="Bonis B.M."/>
            <person name="Gralnick J.A."/>
        </authorList>
    </citation>
    <scope>NUCLEOTIDE SEQUENCE [LARGE SCALE GENOMIC DNA]</scope>
    <source>
        <strain evidence="5 6">JG233</strain>
    </source>
</reference>
<dbReference type="PANTHER" id="PTHR32347">
    <property type="entry name" value="EFFLUX SYSTEM COMPONENT YKNX-RELATED"/>
    <property type="match status" value="1"/>
</dbReference>
<keyword evidence="2 3" id="KW-0175">Coiled coil</keyword>
<sequence>MTPSVSGTCVLLVLIALTGCNEVEEYPVVGTLERDRIALTAERAEPVTAIHVREGQPVAAGTLLVEQDPRRLEADLARLEAAADRTRRRLDELLRGPRQEVINEARARLMAAGAALEKARNELQRIAPLQARNLASVSQLDAARNARDQARGEVEAASAALAALLEGTTTEELDQARAAVREAEAVVEGQRLTLDRLNIVAPRAALVESLPFEQGETPRPGEALALLRATDQPPYARVYVPAALHHQFQPGDTVQVSIDGHGRRAGQVRYIASEAAYTPYFALTEHDAGRLSYLVEIDLKNAEELPSGIPVRVVVPGPPAGGGDE</sequence>
<comment type="caution">
    <text evidence="5">The sequence shown here is derived from an EMBL/GenBank/DDBJ whole genome shotgun (WGS) entry which is preliminary data.</text>
</comment>
<dbReference type="Gene3D" id="1.10.287.470">
    <property type="entry name" value="Helix hairpin bin"/>
    <property type="match status" value="2"/>
</dbReference>
<dbReference type="Gene3D" id="2.40.30.170">
    <property type="match status" value="1"/>
</dbReference>
<dbReference type="EMBL" id="LFBU01000002">
    <property type="protein sequence ID" value="KMQ72983.1"/>
    <property type="molecule type" value="Genomic_DNA"/>
</dbReference>
<dbReference type="Proteomes" id="UP000036102">
    <property type="component" value="Unassembled WGS sequence"/>
</dbReference>
<dbReference type="STRING" id="1658765.Msub_20179"/>
<dbReference type="RefSeq" id="WP_048497298.1">
    <property type="nucleotide sequence ID" value="NZ_LFBU01000002.1"/>
</dbReference>
<evidence type="ECO:0000256" key="3">
    <source>
        <dbReference type="SAM" id="Coils"/>
    </source>
</evidence>
<dbReference type="Gene3D" id="2.40.50.100">
    <property type="match status" value="2"/>
</dbReference>
<keyword evidence="6" id="KW-1185">Reference proteome</keyword>
<evidence type="ECO:0000256" key="2">
    <source>
        <dbReference type="ARBA" id="ARBA00023054"/>
    </source>
</evidence>
<feature type="coiled-coil region" evidence="3">
    <location>
        <begin position="76"/>
        <end position="160"/>
    </location>
</feature>
<proteinExistence type="predicted"/>
<dbReference type="InterPro" id="IPR059052">
    <property type="entry name" value="HH_YbhG-like"/>
</dbReference>
<dbReference type="GO" id="GO:0030313">
    <property type="term" value="C:cell envelope"/>
    <property type="evidence" value="ECO:0007669"/>
    <property type="project" value="UniProtKB-SubCell"/>
</dbReference>
<accession>A0A0J7J3C5</accession>
<evidence type="ECO:0000313" key="6">
    <source>
        <dbReference type="Proteomes" id="UP000036102"/>
    </source>
</evidence>
<dbReference type="InterPro" id="IPR050465">
    <property type="entry name" value="UPF0194_transport"/>
</dbReference>
<protein>
    <submittedName>
        <fullName evidence="5">HlyD family secretion protein</fullName>
    </submittedName>
</protein>
<organism evidence="5 6">
    <name type="scientific">Marinobacter subterrani</name>
    <dbReference type="NCBI Taxonomy" id="1658765"/>
    <lineage>
        <taxon>Bacteria</taxon>
        <taxon>Pseudomonadati</taxon>
        <taxon>Pseudomonadota</taxon>
        <taxon>Gammaproteobacteria</taxon>
        <taxon>Pseudomonadales</taxon>
        <taxon>Marinobacteraceae</taxon>
        <taxon>Marinobacter</taxon>
    </lineage>
</organism>
<evidence type="ECO:0000313" key="5">
    <source>
        <dbReference type="EMBL" id="KMQ72983.1"/>
    </source>
</evidence>
<dbReference type="PATRIC" id="fig|1658765.3.peg.3445"/>
<dbReference type="PANTHER" id="PTHR32347:SF29">
    <property type="entry name" value="UPF0194 MEMBRANE PROTEIN YBHG"/>
    <property type="match status" value="1"/>
</dbReference>
<name>A0A0J7J3C5_9GAMM</name>
<feature type="domain" description="YbhG-like alpha-helical hairpin" evidence="4">
    <location>
        <begin position="81"/>
        <end position="187"/>
    </location>
</feature>
<evidence type="ECO:0000256" key="1">
    <source>
        <dbReference type="ARBA" id="ARBA00004196"/>
    </source>
</evidence>
<comment type="subcellular location">
    <subcellularLocation>
        <location evidence="1">Cell envelope</location>
    </subcellularLocation>
</comment>
<dbReference type="AlphaFoldDB" id="A0A0J7J3C5"/>
<dbReference type="OrthoDB" id="8558741at2"/>
<dbReference type="Pfam" id="PF25881">
    <property type="entry name" value="HH_YBHG"/>
    <property type="match status" value="1"/>
</dbReference>